<feature type="non-terminal residue" evidence="2">
    <location>
        <position position="1"/>
    </location>
</feature>
<protein>
    <recommendedName>
        <fullName evidence="1">Aminoglycoside phosphotransferase domain-containing protein</fullName>
    </recommendedName>
</protein>
<dbReference type="SUPFAM" id="SSF56112">
    <property type="entry name" value="Protein kinase-like (PK-like)"/>
    <property type="match status" value="1"/>
</dbReference>
<dbReference type="Pfam" id="PF01636">
    <property type="entry name" value="APH"/>
    <property type="match status" value="1"/>
</dbReference>
<sequence length="162" mass="17123">RLASALPTQSSGGIVHGDYRLDNCILDEEGRIVAVLDWEMATLGDPLADVGLLMMYWADPGASGGLAAPGIASTVTILPGFPTREQAAARYAQRSGRDLSNLDFYTVLAHFKLTVILENMHARYLAGGTVGTGFEVIGQHALLLAQRGLDIANKSSVAALRG</sequence>
<feature type="domain" description="Aminoglycoside phosphotransferase" evidence="1">
    <location>
        <begin position="2"/>
        <end position="61"/>
    </location>
</feature>
<dbReference type="InterPro" id="IPR002575">
    <property type="entry name" value="Aminoglycoside_PTrfase"/>
</dbReference>
<accession>A0A0F9BHK7</accession>
<dbReference type="InterPro" id="IPR011009">
    <property type="entry name" value="Kinase-like_dom_sf"/>
</dbReference>
<proteinExistence type="predicted"/>
<dbReference type="PROSITE" id="PS00109">
    <property type="entry name" value="PROTEIN_KINASE_TYR"/>
    <property type="match status" value="1"/>
</dbReference>
<gene>
    <name evidence="2" type="ORF">LCGC14_2446850</name>
</gene>
<dbReference type="PANTHER" id="PTHR47829">
    <property type="entry name" value="HYDROLASE, PUTATIVE (AFU_ORTHOLOGUE AFUA_1G12880)-RELATED"/>
    <property type="match status" value="1"/>
</dbReference>
<name>A0A0F9BHK7_9ZZZZ</name>
<dbReference type="InterPro" id="IPR008266">
    <property type="entry name" value="Tyr_kinase_AS"/>
</dbReference>
<dbReference type="AlphaFoldDB" id="A0A0F9BHK7"/>
<evidence type="ECO:0000313" key="2">
    <source>
        <dbReference type="EMBL" id="KKL21300.1"/>
    </source>
</evidence>
<dbReference type="Gene3D" id="3.90.1200.10">
    <property type="match status" value="1"/>
</dbReference>
<evidence type="ECO:0000259" key="1">
    <source>
        <dbReference type="Pfam" id="PF01636"/>
    </source>
</evidence>
<organism evidence="2">
    <name type="scientific">marine sediment metagenome</name>
    <dbReference type="NCBI Taxonomy" id="412755"/>
    <lineage>
        <taxon>unclassified sequences</taxon>
        <taxon>metagenomes</taxon>
        <taxon>ecological metagenomes</taxon>
    </lineage>
</organism>
<dbReference type="InterPro" id="IPR052898">
    <property type="entry name" value="ACAD10-like"/>
</dbReference>
<reference evidence="2" key="1">
    <citation type="journal article" date="2015" name="Nature">
        <title>Complex archaea that bridge the gap between prokaryotes and eukaryotes.</title>
        <authorList>
            <person name="Spang A."/>
            <person name="Saw J.H."/>
            <person name="Jorgensen S.L."/>
            <person name="Zaremba-Niedzwiedzka K."/>
            <person name="Martijn J."/>
            <person name="Lind A.E."/>
            <person name="van Eijk R."/>
            <person name="Schleper C."/>
            <person name="Guy L."/>
            <person name="Ettema T.J."/>
        </authorList>
    </citation>
    <scope>NUCLEOTIDE SEQUENCE</scope>
</reference>
<dbReference type="EMBL" id="LAZR01037788">
    <property type="protein sequence ID" value="KKL21300.1"/>
    <property type="molecule type" value="Genomic_DNA"/>
</dbReference>
<dbReference type="GO" id="GO:0004672">
    <property type="term" value="F:protein kinase activity"/>
    <property type="evidence" value="ECO:0007669"/>
    <property type="project" value="InterPro"/>
</dbReference>
<comment type="caution">
    <text evidence="2">The sequence shown here is derived from an EMBL/GenBank/DDBJ whole genome shotgun (WGS) entry which is preliminary data.</text>
</comment>
<dbReference type="PANTHER" id="PTHR47829:SF1">
    <property type="entry name" value="HAD FAMILY PHOSPHATASE"/>
    <property type="match status" value="1"/>
</dbReference>